<dbReference type="NCBIfam" id="TIGR03591">
    <property type="entry name" value="polynuc_phos"/>
    <property type="match status" value="1"/>
</dbReference>
<sequence length="745" mass="82313">MLYGGHTECPGRRAPRRNPFRLLLTYESSRLRRMKPEAHIEDIEFVPDRSLSLETGRIAKQADGSVVARLGDTMVLSTATLSDSVNESNFFPLTVDYREKFAAGGKVPGGFIKREGRPTDKETLTSRLIDRAIRPLFPDGFYHDVHVVNFVISAGQDFDADVIAGVGSSAALMLSGAPFAGPFAEVRVGRVDGDYIVNPTMQQTEESDIDLVVAGKEDALVMVEGEAEEISEESMIEALDVAHRSIRRLCEGQHRLVEQAGEPDPFEWEADRVPEQLVQRMREEYGPKVADHIHGPYSKETFHGGIGDLKDQAVDDVLGDASETPEGYTASDIRDAIGEVEKDEMRNMIVEEGKRIDGRDQTDVRDLWMEVGYLPRVHGSAIFTRGETQVLGSITLGTSDDVQPVDEVFADTDKSFYLHYRFPPFSVGEASYLRGPKRREIGHSMLAERALRPVIPEQDAFPYTIRINADVMESNGSSSMASVCAGSLALMDAGVPIEKPVAGIAMGLVQEDDETTVLTDILGQEDHLGDMDFKLTGTRDGITACQMDMKIEGLSRDVMLKALKQSRDARHHILDRMEETIAEPRAELSSHAPRLTKLTIDPDRIGAVIGPGGKVVKSVQEETNTEITVEEEEGVGIVTIAATNQRDAEAAIERIKQIVAVPEEGEDYVGTVKGIRDFGAFVEIMPEKTGLLHVSEIDYDYVENVEDYLEVGDKVKVHLLEVHDDGKMRLTRKPFVSEENGEQNE</sequence>
<evidence type="ECO:0000256" key="5">
    <source>
        <dbReference type="ARBA" id="ARBA00022723"/>
    </source>
</evidence>
<evidence type="ECO:0000256" key="4">
    <source>
        <dbReference type="ARBA" id="ARBA00022695"/>
    </source>
</evidence>
<dbReference type="SUPFAM" id="SSF54211">
    <property type="entry name" value="Ribosomal protein S5 domain 2-like"/>
    <property type="match status" value="2"/>
</dbReference>
<evidence type="ECO:0000313" key="11">
    <source>
        <dbReference type="Proteomes" id="UP000000933"/>
    </source>
</evidence>
<dbReference type="Pfam" id="PF01138">
    <property type="entry name" value="RNase_PH"/>
    <property type="match status" value="2"/>
</dbReference>
<evidence type="ECO:0000256" key="3">
    <source>
        <dbReference type="ARBA" id="ARBA00022679"/>
    </source>
</evidence>
<feature type="domain" description="S1 motif" evidence="9">
    <location>
        <begin position="665"/>
        <end position="733"/>
    </location>
</feature>
<comment type="subcellular location">
    <subcellularLocation>
        <location evidence="8">Cytoplasm</location>
    </subcellularLocation>
</comment>
<dbReference type="FunFam" id="3.30.230.70:FF:000001">
    <property type="entry name" value="Polyribonucleotide nucleotidyltransferase"/>
    <property type="match status" value="1"/>
</dbReference>
<dbReference type="PROSITE" id="PS50084">
    <property type="entry name" value="KH_TYPE_1"/>
    <property type="match status" value="1"/>
</dbReference>
<dbReference type="SUPFAM" id="SSF50249">
    <property type="entry name" value="Nucleic acid-binding proteins"/>
    <property type="match status" value="1"/>
</dbReference>
<gene>
    <name evidence="10" type="primary">pnpA</name>
    <name evidence="8" type="synonym">pnp</name>
    <name evidence="10" type="ordered locus">SRM_01985</name>
</gene>
<dbReference type="GO" id="GO:0006396">
    <property type="term" value="P:RNA processing"/>
    <property type="evidence" value="ECO:0007669"/>
    <property type="project" value="InterPro"/>
</dbReference>
<dbReference type="SUPFAM" id="SSF54791">
    <property type="entry name" value="Eukaryotic type KH-domain (KH-domain type I)"/>
    <property type="match status" value="1"/>
</dbReference>
<dbReference type="Pfam" id="PF00013">
    <property type="entry name" value="KH_1"/>
    <property type="match status" value="1"/>
</dbReference>
<dbReference type="InterPro" id="IPR015847">
    <property type="entry name" value="ExoRNase_PH_dom2"/>
</dbReference>
<evidence type="ECO:0000259" key="9">
    <source>
        <dbReference type="PROSITE" id="PS50126"/>
    </source>
</evidence>
<dbReference type="InterPro" id="IPR001247">
    <property type="entry name" value="ExoRNase_PH_dom1"/>
</dbReference>
<protein>
    <recommendedName>
        <fullName evidence="8">Polyribonucleotide nucleotidyltransferase</fullName>
        <ecNumber evidence="8">2.7.7.8</ecNumber>
    </recommendedName>
    <alternativeName>
        <fullName evidence="8">Polynucleotide phosphorylase</fullName>
        <shortName evidence="8">PNPase</shortName>
    </alternativeName>
</protein>
<dbReference type="CDD" id="cd11364">
    <property type="entry name" value="RNase_PH_PNPase_2"/>
    <property type="match status" value="1"/>
</dbReference>
<feature type="binding site" evidence="8">
    <location>
        <position position="526"/>
    </location>
    <ligand>
        <name>Mg(2+)</name>
        <dbReference type="ChEBI" id="CHEBI:18420"/>
    </ligand>
</feature>
<dbReference type="PROSITE" id="PS50126">
    <property type="entry name" value="S1"/>
    <property type="match status" value="1"/>
</dbReference>
<dbReference type="Pfam" id="PF00575">
    <property type="entry name" value="S1"/>
    <property type="match status" value="1"/>
</dbReference>
<dbReference type="FunFam" id="3.30.1370.10:FF:000001">
    <property type="entry name" value="Polyribonucleotide nucleotidyltransferase"/>
    <property type="match status" value="1"/>
</dbReference>
<dbReference type="PATRIC" id="fig|761659.10.peg.2157"/>
<proteinExistence type="inferred from homology"/>
<keyword evidence="2 8" id="KW-0963">Cytoplasm</keyword>
<dbReference type="EMBL" id="FP565814">
    <property type="protein sequence ID" value="CBH24906.1"/>
    <property type="molecule type" value="Genomic_DNA"/>
</dbReference>
<dbReference type="AlphaFoldDB" id="D5HA51"/>
<dbReference type="InterPro" id="IPR003029">
    <property type="entry name" value="S1_domain"/>
</dbReference>
<dbReference type="Gene3D" id="2.40.50.140">
    <property type="entry name" value="Nucleic acid-binding proteins"/>
    <property type="match status" value="1"/>
</dbReference>
<dbReference type="Gene3D" id="3.30.230.70">
    <property type="entry name" value="GHMP Kinase, N-terminal domain"/>
    <property type="match status" value="2"/>
</dbReference>
<dbReference type="InterPro" id="IPR036345">
    <property type="entry name" value="ExoRNase_PH_dom2_sf"/>
</dbReference>
<dbReference type="CDD" id="cd04472">
    <property type="entry name" value="S1_PNPase"/>
    <property type="match status" value="1"/>
</dbReference>
<comment type="catalytic activity">
    <reaction evidence="8">
        <text>RNA(n+1) + phosphate = RNA(n) + a ribonucleoside 5'-diphosphate</text>
        <dbReference type="Rhea" id="RHEA:22096"/>
        <dbReference type="Rhea" id="RHEA-COMP:14527"/>
        <dbReference type="Rhea" id="RHEA-COMP:17342"/>
        <dbReference type="ChEBI" id="CHEBI:43474"/>
        <dbReference type="ChEBI" id="CHEBI:57930"/>
        <dbReference type="ChEBI" id="CHEBI:140395"/>
        <dbReference type="EC" id="2.7.7.8"/>
    </reaction>
</comment>
<dbReference type="GO" id="GO:0004654">
    <property type="term" value="F:polyribonucleotide nucleotidyltransferase activity"/>
    <property type="evidence" value="ECO:0007669"/>
    <property type="project" value="UniProtKB-UniRule"/>
</dbReference>
<evidence type="ECO:0000256" key="6">
    <source>
        <dbReference type="ARBA" id="ARBA00022842"/>
    </source>
</evidence>
<dbReference type="InterPro" id="IPR015848">
    <property type="entry name" value="PNPase_PH_RNA-bd_bac/org-type"/>
</dbReference>
<dbReference type="PANTHER" id="PTHR11252:SF0">
    <property type="entry name" value="POLYRIBONUCLEOTIDE NUCLEOTIDYLTRANSFERASE 1, MITOCHONDRIAL"/>
    <property type="match status" value="1"/>
</dbReference>
<reference evidence="11" key="2">
    <citation type="submission" date="2010-04" db="EMBL/GenBank/DDBJ databases">
        <title>Genome sequence of Salinibacter ruber M8.</title>
        <authorList>
            <consortium name="Genoscope"/>
        </authorList>
    </citation>
    <scope>NUCLEOTIDE SEQUENCE [LARGE SCALE GENOMIC DNA]</scope>
    <source>
        <strain evidence="11">M8</strain>
    </source>
</reference>
<accession>D5HA51</accession>
<dbReference type="GO" id="GO:0006402">
    <property type="term" value="P:mRNA catabolic process"/>
    <property type="evidence" value="ECO:0007669"/>
    <property type="project" value="UniProtKB-UniRule"/>
</dbReference>
<dbReference type="HAMAP" id="MF_01595">
    <property type="entry name" value="PNPase"/>
    <property type="match status" value="1"/>
</dbReference>
<comment type="function">
    <text evidence="8">Involved in mRNA degradation. Catalyzes the phosphorolysis of single-stranded polyribonucleotides processively in the 3'- to 5'-direction.</text>
</comment>
<dbReference type="NCBIfam" id="NF008805">
    <property type="entry name" value="PRK11824.1"/>
    <property type="match status" value="1"/>
</dbReference>
<dbReference type="InterPro" id="IPR027408">
    <property type="entry name" value="PNPase/RNase_PH_dom_sf"/>
</dbReference>
<evidence type="ECO:0000256" key="8">
    <source>
        <dbReference type="HAMAP-Rule" id="MF_01595"/>
    </source>
</evidence>
<dbReference type="InterPro" id="IPR036456">
    <property type="entry name" value="PNPase_PH_RNA-bd_sf"/>
</dbReference>
<organism evidence="10 11">
    <name type="scientific">Salinibacter ruber (strain M8)</name>
    <dbReference type="NCBI Taxonomy" id="761659"/>
    <lineage>
        <taxon>Bacteria</taxon>
        <taxon>Pseudomonadati</taxon>
        <taxon>Rhodothermota</taxon>
        <taxon>Rhodothermia</taxon>
        <taxon>Rhodothermales</taxon>
        <taxon>Salinibacteraceae</taxon>
        <taxon>Salinibacter</taxon>
    </lineage>
</organism>
<dbReference type="Gene3D" id="3.30.1370.10">
    <property type="entry name" value="K Homology domain, type 1"/>
    <property type="match status" value="1"/>
</dbReference>
<dbReference type="GO" id="GO:0000175">
    <property type="term" value="F:3'-5'-RNA exonuclease activity"/>
    <property type="evidence" value="ECO:0007669"/>
    <property type="project" value="TreeGrafter"/>
</dbReference>
<dbReference type="KEGG" id="srm:SRM_01985"/>
<reference evidence="10 11" key="1">
    <citation type="journal article" date="2010" name="ISME J.">
        <title>Fine-scale evolution: genomic, phenotypic and ecological differentiation in two coexisting Salinibacter ruber strains.</title>
        <authorList>
            <person name="Pena A."/>
            <person name="Teeling H."/>
            <person name="Huerta-Cepas J."/>
            <person name="Santos F."/>
            <person name="Yarza P."/>
            <person name="Brito-Echeverria J."/>
            <person name="Lucio M."/>
            <person name="Schmitt-Kopplin P."/>
            <person name="Meseguer I."/>
            <person name="Schenowitz C."/>
            <person name="Dossat C."/>
            <person name="Barbe V."/>
            <person name="Dopazo J."/>
            <person name="Rossello-Mora R."/>
            <person name="Schuler M."/>
            <person name="Glockner F.O."/>
            <person name="Amann R."/>
            <person name="Gabaldon T."/>
            <person name="Anton J."/>
        </authorList>
    </citation>
    <scope>NUCLEOTIDE SEQUENCE [LARGE SCALE GENOMIC DNA]</scope>
    <source>
        <strain evidence="10 11">M8</strain>
    </source>
</reference>
<dbReference type="SUPFAM" id="SSF55666">
    <property type="entry name" value="Ribonuclease PH domain 2-like"/>
    <property type="match status" value="2"/>
</dbReference>
<dbReference type="Pfam" id="PF03726">
    <property type="entry name" value="PNPase"/>
    <property type="match status" value="1"/>
</dbReference>
<comment type="cofactor">
    <cofactor evidence="8">
        <name>Mg(2+)</name>
        <dbReference type="ChEBI" id="CHEBI:18420"/>
    </cofactor>
</comment>
<dbReference type="PIRSF" id="PIRSF005499">
    <property type="entry name" value="PNPase"/>
    <property type="match status" value="1"/>
</dbReference>
<dbReference type="InterPro" id="IPR012162">
    <property type="entry name" value="PNPase"/>
</dbReference>
<dbReference type="SMART" id="SM00322">
    <property type="entry name" value="KH"/>
    <property type="match status" value="1"/>
</dbReference>
<keyword evidence="3 8" id="KW-0808">Transferase</keyword>
<dbReference type="SUPFAM" id="SSF46915">
    <property type="entry name" value="Polynucleotide phosphorylase/guanosine pentaphosphate synthase (PNPase/GPSI), domain 3"/>
    <property type="match status" value="1"/>
</dbReference>
<dbReference type="Proteomes" id="UP000000933">
    <property type="component" value="Chromosome"/>
</dbReference>
<comment type="similarity">
    <text evidence="1 8">Belongs to the polyribonucleotide nucleotidyltransferase family.</text>
</comment>
<dbReference type="Pfam" id="PF03725">
    <property type="entry name" value="RNase_PH_C"/>
    <property type="match status" value="2"/>
</dbReference>
<dbReference type="GO" id="GO:0005829">
    <property type="term" value="C:cytosol"/>
    <property type="evidence" value="ECO:0007669"/>
    <property type="project" value="UniProtKB-ARBA"/>
</dbReference>
<dbReference type="GO" id="GO:0000287">
    <property type="term" value="F:magnesium ion binding"/>
    <property type="evidence" value="ECO:0007669"/>
    <property type="project" value="UniProtKB-UniRule"/>
</dbReference>
<dbReference type="InterPro" id="IPR020568">
    <property type="entry name" value="Ribosomal_Su5_D2-typ_SF"/>
</dbReference>
<dbReference type="InterPro" id="IPR004088">
    <property type="entry name" value="KH_dom_type_1"/>
</dbReference>
<dbReference type="SMART" id="SM00316">
    <property type="entry name" value="S1"/>
    <property type="match status" value="1"/>
</dbReference>
<dbReference type="InterPro" id="IPR036612">
    <property type="entry name" value="KH_dom_type_1_sf"/>
</dbReference>
<dbReference type="HOGENOM" id="CLU_004217_2_2_10"/>
<dbReference type="CDD" id="cd02393">
    <property type="entry name" value="KH-I_PNPase"/>
    <property type="match status" value="1"/>
</dbReference>
<dbReference type="PANTHER" id="PTHR11252">
    <property type="entry name" value="POLYRIBONUCLEOTIDE NUCLEOTIDYLTRANSFERASE"/>
    <property type="match status" value="1"/>
</dbReference>
<keyword evidence="7 8" id="KW-0694">RNA-binding</keyword>
<name>D5HA51_SALRM</name>
<feature type="binding site" evidence="8">
    <location>
        <position position="532"/>
    </location>
    <ligand>
        <name>Mg(2+)</name>
        <dbReference type="ChEBI" id="CHEBI:18420"/>
    </ligand>
</feature>
<keyword evidence="6 8" id="KW-0460">Magnesium</keyword>
<dbReference type="EC" id="2.7.7.8" evidence="8"/>
<dbReference type="FunFam" id="3.30.230.70:FF:000002">
    <property type="entry name" value="Polyribonucleotide nucleotidyltransferase"/>
    <property type="match status" value="1"/>
</dbReference>
<dbReference type="GO" id="GO:0003723">
    <property type="term" value="F:RNA binding"/>
    <property type="evidence" value="ECO:0007669"/>
    <property type="project" value="UniProtKB-UniRule"/>
</dbReference>
<keyword evidence="5 8" id="KW-0479">Metal-binding</keyword>
<dbReference type="InterPro" id="IPR004087">
    <property type="entry name" value="KH_dom"/>
</dbReference>
<evidence type="ECO:0000256" key="7">
    <source>
        <dbReference type="ARBA" id="ARBA00022884"/>
    </source>
</evidence>
<dbReference type="InterPro" id="IPR012340">
    <property type="entry name" value="NA-bd_OB-fold"/>
</dbReference>
<keyword evidence="4 8" id="KW-0548">Nucleotidyltransferase</keyword>
<evidence type="ECO:0000256" key="1">
    <source>
        <dbReference type="ARBA" id="ARBA00007404"/>
    </source>
</evidence>
<evidence type="ECO:0000256" key="2">
    <source>
        <dbReference type="ARBA" id="ARBA00022490"/>
    </source>
</evidence>
<evidence type="ECO:0000313" key="10">
    <source>
        <dbReference type="EMBL" id="CBH24906.1"/>
    </source>
</evidence>